<sequence>MRVLLAGGGTAGHINPALAIAGEIRKREPDAQILFVGNPKGIEAKLVAKAGYDFRPVDARGFSRSLSPKGIVYNLGALRRVMTATGQAKKIIEEFKPDIAVGTGGYVSGPALRKAAKMGIPIVIHEQNAYPGVTNKMLAKSAQCVMLAVADARKHFEGDATFEVTGNPLRQEILQYTREQAREELGIPKDDLLILSFGGSLGADRINRAMADLIAWCYPLKNVRVIHGTGRAGYSWTPALIEQKGVPLNRAKNIDVREYIDDMARCMAAADLCICRCGAITLSELQAMGKASILIPSPNVTANHQYHNAMTLVKRDAACLIEDDKLTGETLVHTVKEILATPDRLKKMGERAKETAILDAGERIYRVITRVLKQKK</sequence>
<dbReference type="GO" id="GO:0016757">
    <property type="term" value="F:glycosyltransferase activity"/>
    <property type="evidence" value="ECO:0007669"/>
    <property type="project" value="UniProtKB-KW"/>
</dbReference>
<dbReference type="Pfam" id="PF04101">
    <property type="entry name" value="Glyco_tran_28_C"/>
    <property type="match status" value="1"/>
</dbReference>
<dbReference type="EC" id="2.4.1.227" evidence="10"/>
<feature type="binding site" evidence="10">
    <location>
        <position position="128"/>
    </location>
    <ligand>
        <name>UDP-N-acetyl-alpha-D-glucosamine</name>
        <dbReference type="ChEBI" id="CHEBI:57705"/>
    </ligand>
</feature>
<keyword evidence="8 10" id="KW-0131">Cell cycle</keyword>
<name>A0ABV1E0B2_9FIRM</name>
<keyword evidence="1 10" id="KW-1003">Cell membrane</keyword>
<dbReference type="EMBL" id="JBBMFD010000012">
    <property type="protein sequence ID" value="MEQ2440757.1"/>
    <property type="molecule type" value="Genomic_DNA"/>
</dbReference>
<comment type="function">
    <text evidence="10">Cell wall formation. Catalyzes the transfer of a GlcNAc subunit on undecaprenyl-pyrophosphoryl-MurNAc-pentapeptide (lipid intermediate I) to form undecaprenyl-pyrophosphoryl-MurNAc-(pentapeptide)GlcNAc (lipid intermediate II).</text>
</comment>
<feature type="binding site" evidence="10">
    <location>
        <position position="170"/>
    </location>
    <ligand>
        <name>UDP-N-acetyl-alpha-D-glucosamine</name>
        <dbReference type="ChEBI" id="CHEBI:57705"/>
    </ligand>
</feature>
<dbReference type="Pfam" id="PF03033">
    <property type="entry name" value="Glyco_transf_28"/>
    <property type="match status" value="1"/>
</dbReference>
<comment type="caution">
    <text evidence="13">The sequence shown here is derived from an EMBL/GenBank/DDBJ whole genome shotgun (WGS) entry which is preliminary data.</text>
</comment>
<evidence type="ECO:0000256" key="10">
    <source>
        <dbReference type="HAMAP-Rule" id="MF_00033"/>
    </source>
</evidence>
<feature type="binding site" evidence="10">
    <location>
        <position position="305"/>
    </location>
    <ligand>
        <name>UDP-N-acetyl-alpha-D-glucosamine</name>
        <dbReference type="ChEBI" id="CHEBI:57705"/>
    </ligand>
</feature>
<evidence type="ECO:0000259" key="11">
    <source>
        <dbReference type="Pfam" id="PF03033"/>
    </source>
</evidence>
<evidence type="ECO:0000256" key="4">
    <source>
        <dbReference type="ARBA" id="ARBA00022679"/>
    </source>
</evidence>
<keyword evidence="3 10" id="KW-0328">Glycosyltransferase</keyword>
<dbReference type="InterPro" id="IPR006009">
    <property type="entry name" value="GlcNAc_MurG"/>
</dbReference>
<dbReference type="Gene3D" id="3.40.50.2000">
    <property type="entry name" value="Glycogen Phosphorylase B"/>
    <property type="match status" value="2"/>
</dbReference>
<keyword evidence="4 10" id="KW-0808">Transferase</keyword>
<dbReference type="InterPro" id="IPR004276">
    <property type="entry name" value="GlycoTrans_28_N"/>
</dbReference>
<reference evidence="13 14" key="1">
    <citation type="submission" date="2024-03" db="EMBL/GenBank/DDBJ databases">
        <title>Human intestinal bacterial collection.</title>
        <authorList>
            <person name="Pauvert C."/>
            <person name="Hitch T.C.A."/>
            <person name="Clavel T."/>
        </authorList>
    </citation>
    <scope>NUCLEOTIDE SEQUENCE [LARGE SCALE GENOMIC DNA]</scope>
    <source>
        <strain evidence="13 14">CLA-JM-H44</strain>
    </source>
</reference>
<organism evidence="13 14">
    <name type="scientific">Solibaculum intestinale</name>
    <dbReference type="NCBI Taxonomy" id="3133165"/>
    <lineage>
        <taxon>Bacteria</taxon>
        <taxon>Bacillati</taxon>
        <taxon>Bacillota</taxon>
        <taxon>Clostridia</taxon>
        <taxon>Eubacteriales</taxon>
        <taxon>Oscillospiraceae</taxon>
        <taxon>Solibaculum</taxon>
    </lineage>
</organism>
<accession>A0ABV1E0B2</accession>
<dbReference type="PANTHER" id="PTHR21015:SF22">
    <property type="entry name" value="GLYCOSYLTRANSFERASE"/>
    <property type="match status" value="1"/>
</dbReference>
<feature type="binding site" evidence="10">
    <location>
        <begin position="10"/>
        <end position="12"/>
    </location>
    <ligand>
        <name>UDP-N-acetyl-alpha-D-glucosamine</name>
        <dbReference type="ChEBI" id="CHEBI:57705"/>
    </ligand>
</feature>
<comment type="similarity">
    <text evidence="10">Belongs to the glycosyltransferase 28 family. MurG subfamily.</text>
</comment>
<comment type="pathway">
    <text evidence="10">Cell wall biogenesis; peptidoglycan biosynthesis.</text>
</comment>
<gene>
    <name evidence="10 13" type="primary">murG</name>
    <name evidence="13" type="ORF">WMO26_07965</name>
</gene>
<comment type="caution">
    <text evidence="10">Lacks conserved residue(s) required for the propagation of feature annotation.</text>
</comment>
<protein>
    <recommendedName>
        <fullName evidence="10">UDP-N-acetylglucosamine--N-acetylmuramyl-(pentapeptide) pyrophosphoryl-undecaprenol N-acetylglucosamine transferase</fullName>
        <ecNumber evidence="10">2.4.1.227</ecNumber>
    </recommendedName>
    <alternativeName>
        <fullName evidence="10">Undecaprenyl-PP-MurNAc-pentapeptide-UDPGlcNAc GlcNAc transferase</fullName>
    </alternativeName>
</protein>
<keyword evidence="2 10" id="KW-0132">Cell division</keyword>
<dbReference type="PANTHER" id="PTHR21015">
    <property type="entry name" value="UDP-N-ACETYLGLUCOSAMINE--N-ACETYLMURAMYL-(PENTAPEPTIDE) PYROPHOSPHORYL-UNDECAPRENOL N-ACETYLGLUCOSAMINE TRANSFERASE 1"/>
    <property type="match status" value="1"/>
</dbReference>
<dbReference type="Proteomes" id="UP001489509">
    <property type="component" value="Unassembled WGS sequence"/>
</dbReference>
<evidence type="ECO:0000256" key="9">
    <source>
        <dbReference type="ARBA" id="ARBA00023316"/>
    </source>
</evidence>
<feature type="binding site" evidence="10">
    <location>
        <position position="260"/>
    </location>
    <ligand>
        <name>UDP-N-acetyl-alpha-D-glucosamine</name>
        <dbReference type="ChEBI" id="CHEBI:57705"/>
    </ligand>
</feature>
<feature type="domain" description="Glycosyltransferase family 28 N-terminal" evidence="11">
    <location>
        <begin position="3"/>
        <end position="146"/>
    </location>
</feature>
<keyword evidence="6 10" id="KW-0573">Peptidoglycan synthesis</keyword>
<dbReference type="NCBIfam" id="TIGR01133">
    <property type="entry name" value="murG"/>
    <property type="match status" value="1"/>
</dbReference>
<evidence type="ECO:0000256" key="3">
    <source>
        <dbReference type="ARBA" id="ARBA00022676"/>
    </source>
</evidence>
<keyword evidence="14" id="KW-1185">Reference proteome</keyword>
<evidence type="ECO:0000256" key="7">
    <source>
        <dbReference type="ARBA" id="ARBA00023136"/>
    </source>
</evidence>
<evidence type="ECO:0000256" key="6">
    <source>
        <dbReference type="ARBA" id="ARBA00022984"/>
    </source>
</evidence>
<comment type="subcellular location">
    <subcellularLocation>
        <location evidence="10">Cell membrane</location>
        <topology evidence="10">Peripheral membrane protein</topology>
        <orientation evidence="10">Cytoplasmic side</orientation>
    </subcellularLocation>
</comment>
<evidence type="ECO:0000256" key="1">
    <source>
        <dbReference type="ARBA" id="ARBA00022475"/>
    </source>
</evidence>
<comment type="catalytic activity">
    <reaction evidence="10">
        <text>di-trans,octa-cis-undecaprenyl diphospho-N-acetyl-alpha-D-muramoyl-L-alanyl-D-glutamyl-meso-2,6-diaminopimeloyl-D-alanyl-D-alanine + UDP-N-acetyl-alpha-D-glucosamine = di-trans,octa-cis-undecaprenyl diphospho-[N-acetyl-alpha-D-glucosaminyl-(1-&gt;4)]-N-acetyl-alpha-D-muramoyl-L-alanyl-D-glutamyl-meso-2,6-diaminopimeloyl-D-alanyl-D-alanine + UDP + H(+)</text>
        <dbReference type="Rhea" id="RHEA:31227"/>
        <dbReference type="ChEBI" id="CHEBI:15378"/>
        <dbReference type="ChEBI" id="CHEBI:57705"/>
        <dbReference type="ChEBI" id="CHEBI:58223"/>
        <dbReference type="ChEBI" id="CHEBI:61387"/>
        <dbReference type="ChEBI" id="CHEBI:61388"/>
        <dbReference type="EC" id="2.4.1.227"/>
    </reaction>
</comment>
<dbReference type="CDD" id="cd03785">
    <property type="entry name" value="GT28_MurG"/>
    <property type="match status" value="1"/>
</dbReference>
<keyword evidence="7 10" id="KW-0472">Membrane</keyword>
<evidence type="ECO:0000259" key="12">
    <source>
        <dbReference type="Pfam" id="PF04101"/>
    </source>
</evidence>
<feature type="binding site" evidence="10">
    <location>
        <position position="200"/>
    </location>
    <ligand>
        <name>UDP-N-acetyl-alpha-D-glucosamine</name>
        <dbReference type="ChEBI" id="CHEBI:57705"/>
    </ligand>
</feature>
<keyword evidence="9 10" id="KW-0961">Cell wall biogenesis/degradation</keyword>
<evidence type="ECO:0000256" key="5">
    <source>
        <dbReference type="ARBA" id="ARBA00022960"/>
    </source>
</evidence>
<evidence type="ECO:0000256" key="2">
    <source>
        <dbReference type="ARBA" id="ARBA00022618"/>
    </source>
</evidence>
<dbReference type="HAMAP" id="MF_00033">
    <property type="entry name" value="MurG"/>
    <property type="match status" value="1"/>
</dbReference>
<feature type="domain" description="Glycosyl transferase family 28 C-terminal" evidence="12">
    <location>
        <begin position="194"/>
        <end position="360"/>
    </location>
</feature>
<evidence type="ECO:0000313" key="13">
    <source>
        <dbReference type="EMBL" id="MEQ2440757.1"/>
    </source>
</evidence>
<evidence type="ECO:0000313" key="14">
    <source>
        <dbReference type="Proteomes" id="UP001489509"/>
    </source>
</evidence>
<dbReference type="RefSeq" id="WP_349219543.1">
    <property type="nucleotide sequence ID" value="NZ_JBBMFD010000012.1"/>
</dbReference>
<evidence type="ECO:0000256" key="8">
    <source>
        <dbReference type="ARBA" id="ARBA00023306"/>
    </source>
</evidence>
<dbReference type="SUPFAM" id="SSF53756">
    <property type="entry name" value="UDP-Glycosyltransferase/glycogen phosphorylase"/>
    <property type="match status" value="1"/>
</dbReference>
<dbReference type="InterPro" id="IPR007235">
    <property type="entry name" value="Glyco_trans_28_C"/>
</dbReference>
<proteinExistence type="inferred from homology"/>
<keyword evidence="5 10" id="KW-0133">Cell shape</keyword>